<reference evidence="8" key="1">
    <citation type="journal article" date="2023" name="G3 (Bethesda)">
        <title>Whole genome assembly and annotation of the endangered Caribbean coral Acropora cervicornis.</title>
        <authorList>
            <person name="Selwyn J.D."/>
            <person name="Vollmer S.V."/>
        </authorList>
    </citation>
    <scope>NUCLEOTIDE SEQUENCE</scope>
    <source>
        <strain evidence="8">K2</strain>
    </source>
</reference>
<organism evidence="8 9">
    <name type="scientific">Acropora cervicornis</name>
    <name type="common">Staghorn coral</name>
    <dbReference type="NCBI Taxonomy" id="6130"/>
    <lineage>
        <taxon>Eukaryota</taxon>
        <taxon>Metazoa</taxon>
        <taxon>Cnidaria</taxon>
        <taxon>Anthozoa</taxon>
        <taxon>Hexacorallia</taxon>
        <taxon>Scleractinia</taxon>
        <taxon>Astrocoeniina</taxon>
        <taxon>Acroporidae</taxon>
        <taxon>Acropora</taxon>
    </lineage>
</organism>
<dbReference type="InterPro" id="IPR036116">
    <property type="entry name" value="FN3_sf"/>
</dbReference>
<feature type="domain" description="Ig-like" evidence="6">
    <location>
        <begin position="226"/>
        <end position="303"/>
    </location>
</feature>
<dbReference type="GO" id="GO:0007411">
    <property type="term" value="P:axon guidance"/>
    <property type="evidence" value="ECO:0007669"/>
    <property type="project" value="TreeGrafter"/>
</dbReference>
<dbReference type="FunFam" id="2.60.40.10:FF:000032">
    <property type="entry name" value="palladin isoform X1"/>
    <property type="match status" value="1"/>
</dbReference>
<keyword evidence="5" id="KW-0732">Signal</keyword>
<name>A0AAD9R5N0_ACRCE</name>
<dbReference type="PROSITE" id="PS50835">
    <property type="entry name" value="IG_LIKE"/>
    <property type="match status" value="4"/>
</dbReference>
<keyword evidence="1" id="KW-0677">Repeat</keyword>
<feature type="domain" description="Fibronectin type-III" evidence="7">
    <location>
        <begin position="395"/>
        <end position="495"/>
    </location>
</feature>
<keyword evidence="4" id="KW-1133">Transmembrane helix</keyword>
<feature type="signal peptide" evidence="5">
    <location>
        <begin position="1"/>
        <end position="21"/>
    </location>
</feature>
<dbReference type="Pfam" id="PF13927">
    <property type="entry name" value="Ig_3"/>
    <property type="match status" value="3"/>
</dbReference>
<dbReference type="SMART" id="SM00409">
    <property type="entry name" value="IG"/>
    <property type="match status" value="4"/>
</dbReference>
<dbReference type="GO" id="GO:0070593">
    <property type="term" value="P:dendrite self-avoidance"/>
    <property type="evidence" value="ECO:0007669"/>
    <property type="project" value="TreeGrafter"/>
</dbReference>
<feature type="domain" description="Ig-like" evidence="6">
    <location>
        <begin position="27"/>
        <end position="119"/>
    </location>
</feature>
<dbReference type="Pfam" id="PF07679">
    <property type="entry name" value="I-set"/>
    <property type="match status" value="1"/>
</dbReference>
<dbReference type="Proteomes" id="UP001249851">
    <property type="component" value="Unassembled WGS sequence"/>
</dbReference>
<dbReference type="GO" id="GO:0007156">
    <property type="term" value="P:homophilic cell adhesion via plasma membrane adhesion molecules"/>
    <property type="evidence" value="ECO:0007669"/>
    <property type="project" value="TreeGrafter"/>
</dbReference>
<dbReference type="InterPro" id="IPR003961">
    <property type="entry name" value="FN3_dom"/>
</dbReference>
<proteinExistence type="predicted"/>
<dbReference type="GO" id="GO:0098632">
    <property type="term" value="F:cell-cell adhesion mediator activity"/>
    <property type="evidence" value="ECO:0007669"/>
    <property type="project" value="TreeGrafter"/>
</dbReference>
<dbReference type="PANTHER" id="PTHR10075">
    <property type="entry name" value="BASIGIN RELATED"/>
    <property type="match status" value="1"/>
</dbReference>
<dbReference type="InterPro" id="IPR007110">
    <property type="entry name" value="Ig-like_dom"/>
</dbReference>
<evidence type="ECO:0000259" key="7">
    <source>
        <dbReference type="PROSITE" id="PS50853"/>
    </source>
</evidence>
<keyword evidence="2" id="KW-1015">Disulfide bond</keyword>
<accession>A0AAD9R5N0</accession>
<dbReference type="SUPFAM" id="SSF48726">
    <property type="entry name" value="Immunoglobulin"/>
    <property type="match status" value="4"/>
</dbReference>
<dbReference type="GO" id="GO:0030424">
    <property type="term" value="C:axon"/>
    <property type="evidence" value="ECO:0007669"/>
    <property type="project" value="TreeGrafter"/>
</dbReference>
<feature type="transmembrane region" description="Helical" evidence="4">
    <location>
        <begin position="764"/>
        <end position="786"/>
    </location>
</feature>
<evidence type="ECO:0000256" key="2">
    <source>
        <dbReference type="ARBA" id="ARBA00023157"/>
    </source>
</evidence>
<feature type="domain" description="Ig-like" evidence="6">
    <location>
        <begin position="127"/>
        <end position="214"/>
    </location>
</feature>
<evidence type="ECO:0000256" key="3">
    <source>
        <dbReference type="ARBA" id="ARBA00023319"/>
    </source>
</evidence>
<dbReference type="AlphaFoldDB" id="A0AAD9R5N0"/>
<feature type="domain" description="Ig-like" evidence="6">
    <location>
        <begin position="310"/>
        <end position="386"/>
    </location>
</feature>
<dbReference type="Pfam" id="PF00041">
    <property type="entry name" value="fn3"/>
    <property type="match status" value="3"/>
</dbReference>
<reference evidence="8" key="2">
    <citation type="journal article" date="2023" name="Science">
        <title>Genomic signatures of disease resistance in endangered staghorn corals.</title>
        <authorList>
            <person name="Vollmer S.V."/>
            <person name="Selwyn J.D."/>
            <person name="Despard B.A."/>
            <person name="Roesel C.L."/>
        </authorList>
    </citation>
    <scope>NUCLEOTIDE SEQUENCE</scope>
    <source>
        <strain evidence="8">K2</strain>
    </source>
</reference>
<dbReference type="PANTHER" id="PTHR10075:SF100">
    <property type="entry name" value="FASCICLIN-2"/>
    <property type="match status" value="1"/>
</dbReference>
<dbReference type="SMART" id="SM00408">
    <property type="entry name" value="IGc2"/>
    <property type="match status" value="4"/>
</dbReference>
<dbReference type="PRINTS" id="PR00014">
    <property type="entry name" value="FNTYPEIII"/>
</dbReference>
<evidence type="ECO:0000259" key="6">
    <source>
        <dbReference type="PROSITE" id="PS50835"/>
    </source>
</evidence>
<dbReference type="InterPro" id="IPR013098">
    <property type="entry name" value="Ig_I-set"/>
</dbReference>
<dbReference type="InterPro" id="IPR003598">
    <property type="entry name" value="Ig_sub2"/>
</dbReference>
<keyword evidence="4" id="KW-0472">Membrane</keyword>
<dbReference type="InterPro" id="IPR036179">
    <property type="entry name" value="Ig-like_dom_sf"/>
</dbReference>
<dbReference type="InterPro" id="IPR013783">
    <property type="entry name" value="Ig-like_fold"/>
</dbReference>
<evidence type="ECO:0000256" key="4">
    <source>
        <dbReference type="SAM" id="Phobius"/>
    </source>
</evidence>
<keyword evidence="9" id="KW-1185">Reference proteome</keyword>
<dbReference type="InterPro" id="IPR003599">
    <property type="entry name" value="Ig_sub"/>
</dbReference>
<sequence>MFFSLVIALWMTYGVVGPTAGRYYIPPYFIHEPSDTVVRRNEPVALNCVVGGSSASNNIVWKKDGRPIDTNEDVRRKIAPNGTLLFNKILDIKDAKPYVGEYQCFASSRAGRIASRKVRLDVADISSKFLYEPQNTTTWTGSVAQFSCQIRNALPSATIEWRKNGMLLSSNERVLIFDRGVLQIKQTKKSDEGEYSCTARNVVHARLSQSASLFVETGVNLEEKRLKFLGTPHNVTVVQGDEAVLDCAATGFPAPVVTWKKLTGNPRVFDDSFGISNLEFVNVTENDGGEFTCQASSGGITISKTVWLIVRDGDALLICEVTGSPPPSLFWLKNGNKVIPSETTKVTDYSGGTSLKLVNPDSKDGGIFQCFAENQLGNIQTIAAVIIHRSRPSWPPEIVNVTSLTPDSLDLAWQPPPKLSQNGVIVKYSIEWRQEGRRGWQVSTTEVPGHQNATALQVRLLPPRYGKELVKDYRLFYVQLKSSETEQGPLIIEKHHKEYILTGLRPGAEYLIKVMAWDGQRLGQPGAIYATTSQGPSSPPRNVNFKYESHDSIEVTWEKPTETNGQLISYEIYFTNNSSLPDSEWSLRRMRTGFIGHNNEKMYRRLWQLKLDTPFYFKIRAENEKGYGPFCKTIEVRPPIWMPRVNVSYTIISPKLVQLSWACPNNFNSAAVKRFTILITNNKNDPEGSWEKLSFVPSKKCSMVVTKTIAVSQYEVHFMKVRAEYGEKTPGKWSNLIEISTGNQSTAALRVQEPNDDPRFTIKLGIIIGCAIAAFCLVILGLFIIWRNPCR</sequence>
<evidence type="ECO:0000313" key="9">
    <source>
        <dbReference type="Proteomes" id="UP001249851"/>
    </source>
</evidence>
<dbReference type="CDD" id="cd00063">
    <property type="entry name" value="FN3"/>
    <property type="match status" value="3"/>
</dbReference>
<evidence type="ECO:0000256" key="5">
    <source>
        <dbReference type="SAM" id="SignalP"/>
    </source>
</evidence>
<dbReference type="SMART" id="SM00060">
    <property type="entry name" value="FN3"/>
    <property type="match status" value="2"/>
</dbReference>
<dbReference type="EMBL" id="JARQWQ010000003">
    <property type="protein sequence ID" value="KAK2573216.1"/>
    <property type="molecule type" value="Genomic_DNA"/>
</dbReference>
<dbReference type="GO" id="GO:0005886">
    <property type="term" value="C:plasma membrane"/>
    <property type="evidence" value="ECO:0007669"/>
    <property type="project" value="TreeGrafter"/>
</dbReference>
<dbReference type="Gene3D" id="2.60.40.10">
    <property type="entry name" value="Immunoglobulins"/>
    <property type="match status" value="8"/>
</dbReference>
<feature type="chain" id="PRO_5042126511" evidence="5">
    <location>
        <begin position="22"/>
        <end position="791"/>
    </location>
</feature>
<feature type="domain" description="Fibronectin type-III" evidence="7">
    <location>
        <begin position="539"/>
        <end position="641"/>
    </location>
</feature>
<dbReference type="FunFam" id="2.60.40.10:FF:000189">
    <property type="entry name" value="Neogenin isoform 3"/>
    <property type="match status" value="2"/>
</dbReference>
<evidence type="ECO:0000256" key="1">
    <source>
        <dbReference type="ARBA" id="ARBA00022737"/>
    </source>
</evidence>
<evidence type="ECO:0000313" key="8">
    <source>
        <dbReference type="EMBL" id="KAK2573216.1"/>
    </source>
</evidence>
<protein>
    <submittedName>
        <fullName evidence="8">Neogenin</fullName>
    </submittedName>
</protein>
<gene>
    <name evidence="8" type="ORF">P5673_002269</name>
</gene>
<dbReference type="SUPFAM" id="SSF49265">
    <property type="entry name" value="Fibronectin type III"/>
    <property type="match status" value="3"/>
</dbReference>
<keyword evidence="4" id="KW-0812">Transmembrane</keyword>
<comment type="caution">
    <text evidence="8">The sequence shown here is derived from an EMBL/GenBank/DDBJ whole genome shotgun (WGS) entry which is preliminary data.</text>
</comment>
<dbReference type="PROSITE" id="PS50853">
    <property type="entry name" value="FN3"/>
    <property type="match status" value="2"/>
</dbReference>
<keyword evidence="3" id="KW-0393">Immunoglobulin domain</keyword>